<protein>
    <submittedName>
        <fullName evidence="2">Uncharacterized protein</fullName>
    </submittedName>
</protein>
<evidence type="ECO:0000313" key="3">
    <source>
        <dbReference type="Proteomes" id="UP000019335"/>
    </source>
</evidence>
<feature type="compositionally biased region" description="Low complexity" evidence="1">
    <location>
        <begin position="19"/>
        <end position="37"/>
    </location>
</feature>
<reference evidence="2 3" key="1">
    <citation type="journal article" date="2014" name="Mol. Plant">
        <title>Chromosome Scale Genome Assembly and Transcriptome Profiling of Nannochloropsis gaditana in Nitrogen Depletion.</title>
        <authorList>
            <person name="Corteggiani Carpinelli E."/>
            <person name="Telatin A."/>
            <person name="Vitulo N."/>
            <person name="Forcato C."/>
            <person name="D'Angelo M."/>
            <person name="Schiavon R."/>
            <person name="Vezzi A."/>
            <person name="Giacometti G.M."/>
            <person name="Morosinotto T."/>
            <person name="Valle G."/>
        </authorList>
    </citation>
    <scope>NUCLEOTIDE SEQUENCE [LARGE SCALE GENOMIC DNA]</scope>
    <source>
        <strain evidence="2 3">B-31</strain>
    </source>
</reference>
<feature type="compositionally biased region" description="Low complexity" evidence="1">
    <location>
        <begin position="89"/>
        <end position="105"/>
    </location>
</feature>
<gene>
    <name evidence="2" type="ORF">Naga_100172g13</name>
</gene>
<feature type="compositionally biased region" description="Gly residues" evidence="1">
    <location>
        <begin position="238"/>
        <end position="257"/>
    </location>
</feature>
<accession>W7TJX0</accession>
<proteinExistence type="predicted"/>
<dbReference type="OrthoDB" id="10412890at2759"/>
<feature type="non-terminal residue" evidence="2">
    <location>
        <position position="267"/>
    </location>
</feature>
<feature type="region of interest" description="Disordered" evidence="1">
    <location>
        <begin position="1"/>
        <end position="136"/>
    </location>
</feature>
<organism evidence="2 3">
    <name type="scientific">Nannochloropsis gaditana</name>
    <dbReference type="NCBI Taxonomy" id="72520"/>
    <lineage>
        <taxon>Eukaryota</taxon>
        <taxon>Sar</taxon>
        <taxon>Stramenopiles</taxon>
        <taxon>Ochrophyta</taxon>
        <taxon>Eustigmatophyceae</taxon>
        <taxon>Eustigmatales</taxon>
        <taxon>Monodopsidaceae</taxon>
        <taxon>Nannochloropsis</taxon>
    </lineage>
</organism>
<comment type="caution">
    <text evidence="2">The sequence shown here is derived from an EMBL/GenBank/DDBJ whole genome shotgun (WGS) entry which is preliminary data.</text>
</comment>
<keyword evidence="3" id="KW-1185">Reference proteome</keyword>
<sequence length="267" mass="26847">MTRHPRRGPSPRPSFELGTTTNSTVSSSTSSSSSANTGDISTIKRPSTAQPWPGRQGSTPRSRTPAASGVPGTGGGGEKDEEANDPLTHESAPTSTTSTTGSNTSYPVGGSSFLNASKPAGRPACAASRAPSPSPKPYIAGSVPFFSLSSSALPHVSDPDLALDIPPSFPADIRVPEELLSTHCMASTSSLEGGASVRSLDPAPSILSFGDSLATDLTAANDPFGLDGGRDGVGFLGPGLGRSDGEGGGAEGGGWAGRPGWEAEIER</sequence>
<feature type="compositionally biased region" description="Low complexity" evidence="1">
    <location>
        <begin position="119"/>
        <end position="131"/>
    </location>
</feature>
<feature type="region of interest" description="Disordered" evidence="1">
    <location>
        <begin position="238"/>
        <end position="267"/>
    </location>
</feature>
<name>W7TJX0_9STRA</name>
<dbReference type="EMBL" id="AZIL01002892">
    <property type="protein sequence ID" value="EWM20656.1"/>
    <property type="molecule type" value="Genomic_DNA"/>
</dbReference>
<dbReference type="Proteomes" id="UP000019335">
    <property type="component" value="Unassembled WGS sequence"/>
</dbReference>
<evidence type="ECO:0000313" key="2">
    <source>
        <dbReference type="EMBL" id="EWM20656.1"/>
    </source>
</evidence>
<feature type="compositionally biased region" description="Polar residues" evidence="1">
    <location>
        <begin position="38"/>
        <end position="62"/>
    </location>
</feature>
<dbReference type="AlphaFoldDB" id="W7TJX0"/>
<evidence type="ECO:0000256" key="1">
    <source>
        <dbReference type="SAM" id="MobiDB-lite"/>
    </source>
</evidence>